<evidence type="ECO:0000313" key="2">
    <source>
        <dbReference type="Proteomes" id="UP001163603"/>
    </source>
</evidence>
<keyword evidence="2" id="KW-1185">Reference proteome</keyword>
<comment type="caution">
    <text evidence="1">The sequence shown here is derived from an EMBL/GenBank/DDBJ whole genome shotgun (WGS) entry which is preliminary data.</text>
</comment>
<dbReference type="EMBL" id="CM047738">
    <property type="protein sequence ID" value="KAJ0046037.1"/>
    <property type="molecule type" value="Genomic_DNA"/>
</dbReference>
<name>A0ACC0Z412_9ROSI</name>
<organism evidence="1 2">
    <name type="scientific">Pistacia integerrima</name>
    <dbReference type="NCBI Taxonomy" id="434235"/>
    <lineage>
        <taxon>Eukaryota</taxon>
        <taxon>Viridiplantae</taxon>
        <taxon>Streptophyta</taxon>
        <taxon>Embryophyta</taxon>
        <taxon>Tracheophyta</taxon>
        <taxon>Spermatophyta</taxon>
        <taxon>Magnoliopsida</taxon>
        <taxon>eudicotyledons</taxon>
        <taxon>Gunneridae</taxon>
        <taxon>Pentapetalae</taxon>
        <taxon>rosids</taxon>
        <taxon>malvids</taxon>
        <taxon>Sapindales</taxon>
        <taxon>Anacardiaceae</taxon>
        <taxon>Pistacia</taxon>
    </lineage>
</organism>
<evidence type="ECO:0000313" key="1">
    <source>
        <dbReference type="EMBL" id="KAJ0046037.1"/>
    </source>
</evidence>
<accession>A0ACC0Z412</accession>
<reference evidence="2" key="1">
    <citation type="journal article" date="2023" name="G3 (Bethesda)">
        <title>Genome assembly and association tests identify interacting loci associated with vigor, precocity, and sex in interspecific pistachio rootstocks.</title>
        <authorList>
            <person name="Palmer W."/>
            <person name="Jacygrad E."/>
            <person name="Sagayaradj S."/>
            <person name="Cavanaugh K."/>
            <person name="Han R."/>
            <person name="Bertier L."/>
            <person name="Beede B."/>
            <person name="Kafkas S."/>
            <person name="Golino D."/>
            <person name="Preece J."/>
            <person name="Michelmore R."/>
        </authorList>
    </citation>
    <scope>NUCLEOTIDE SEQUENCE [LARGE SCALE GENOMIC DNA]</scope>
</reference>
<protein>
    <submittedName>
        <fullName evidence="1">Uncharacterized protein</fullName>
    </submittedName>
</protein>
<gene>
    <name evidence="1" type="ORF">Pint_04186</name>
</gene>
<proteinExistence type="predicted"/>
<sequence>MCRDNKLHPRKSAG</sequence>
<dbReference type="Proteomes" id="UP001163603">
    <property type="component" value="Chromosome 3"/>
</dbReference>